<organism evidence="2 3">
    <name type="scientific">Pontibacter mangrovi</name>
    <dbReference type="NCBI Taxonomy" id="2589816"/>
    <lineage>
        <taxon>Bacteria</taxon>
        <taxon>Pseudomonadati</taxon>
        <taxon>Bacteroidota</taxon>
        <taxon>Cytophagia</taxon>
        <taxon>Cytophagales</taxon>
        <taxon>Hymenobacteraceae</taxon>
        <taxon>Pontibacter</taxon>
    </lineage>
</organism>
<dbReference type="Pfam" id="PF16403">
    <property type="entry name" value="Bact_surface_Ig-like"/>
    <property type="match status" value="1"/>
</dbReference>
<protein>
    <submittedName>
        <fullName evidence="2">DUF5011 domain-containing protein</fullName>
    </submittedName>
</protein>
<gene>
    <name evidence="2" type="ORF">FJM65_07970</name>
</gene>
<sequence length="314" mass="32673">MAGQKKTEEELYLQNDETFRDEGSDALKLKGKIRAAETRSFFANIIASMKGAFTLSGASAIDDANPLADTDNFGVQKEDGSWWGLSWAKLQELLGATGGQATLEAANNALAFTNPFGHIRTEALTGAQTFTKSGTTLGTTIVQAYTADGTSTLTFDFAHTILNSDFESGTALAQGEYKLFFSNWGDVVAVSVTSVGAGVEPTPNTAPAITLLGDNPMTLTVGDTYTEPGATATDAEDGDISASIVITGTVDTATAGTYTKYYNVTDSQGLAATEATRTVQVNAAGATQLNAPGSFTATASGDTQINLSWTDTNS</sequence>
<evidence type="ECO:0000259" key="1">
    <source>
        <dbReference type="Pfam" id="PF16403"/>
    </source>
</evidence>
<name>A0A501W891_9BACT</name>
<comment type="caution">
    <text evidence="2">The sequence shown here is derived from an EMBL/GenBank/DDBJ whole genome shotgun (WGS) entry which is preliminary data.</text>
</comment>
<dbReference type="InterPro" id="IPR013783">
    <property type="entry name" value="Ig-like_fold"/>
</dbReference>
<evidence type="ECO:0000313" key="3">
    <source>
        <dbReference type="Proteomes" id="UP000316727"/>
    </source>
</evidence>
<dbReference type="EMBL" id="VFRQ01000003">
    <property type="protein sequence ID" value="TPE44942.1"/>
    <property type="molecule type" value="Genomic_DNA"/>
</dbReference>
<accession>A0A501W891</accession>
<dbReference type="AlphaFoldDB" id="A0A501W891"/>
<dbReference type="RefSeq" id="WP_140620967.1">
    <property type="nucleotide sequence ID" value="NZ_VFRQ01000003.1"/>
</dbReference>
<feature type="domain" description="Pesticidal crystal protein Cry22Aa Ig-like" evidence="1">
    <location>
        <begin position="209"/>
        <end position="281"/>
    </location>
</feature>
<dbReference type="InterPro" id="IPR032179">
    <property type="entry name" value="Cry22Aa_Ig-like"/>
</dbReference>
<dbReference type="OrthoDB" id="894421at2"/>
<proteinExistence type="predicted"/>
<dbReference type="Gene3D" id="2.60.40.10">
    <property type="entry name" value="Immunoglobulins"/>
    <property type="match status" value="1"/>
</dbReference>
<evidence type="ECO:0000313" key="2">
    <source>
        <dbReference type="EMBL" id="TPE44942.1"/>
    </source>
</evidence>
<keyword evidence="3" id="KW-1185">Reference proteome</keyword>
<reference evidence="2 3" key="1">
    <citation type="submission" date="2019-06" db="EMBL/GenBank/DDBJ databases">
        <title>A novel bacterium of genus Pontibacter, isolated from marine sediment.</title>
        <authorList>
            <person name="Huang H."/>
            <person name="Mo K."/>
            <person name="Hu Y."/>
        </authorList>
    </citation>
    <scope>NUCLEOTIDE SEQUENCE [LARGE SCALE GENOMIC DNA]</scope>
    <source>
        <strain evidence="2 3">HB172049</strain>
    </source>
</reference>
<dbReference type="Proteomes" id="UP000316727">
    <property type="component" value="Unassembled WGS sequence"/>
</dbReference>